<evidence type="ECO:0000256" key="3">
    <source>
        <dbReference type="SAM" id="Phobius"/>
    </source>
</evidence>
<accession>A0A366D3S0</accession>
<dbReference type="CDD" id="cd01949">
    <property type="entry name" value="GGDEF"/>
    <property type="match status" value="1"/>
</dbReference>
<comment type="caution">
    <text evidence="5">The sequence shown here is derived from an EMBL/GenBank/DDBJ whole genome shotgun (WGS) entry which is preliminary data.</text>
</comment>
<evidence type="ECO:0000256" key="1">
    <source>
        <dbReference type="ARBA" id="ARBA00001946"/>
    </source>
</evidence>
<evidence type="ECO:0000313" key="5">
    <source>
        <dbReference type="EMBL" id="RBO84713.1"/>
    </source>
</evidence>
<evidence type="ECO:0000256" key="2">
    <source>
        <dbReference type="ARBA" id="ARBA00012528"/>
    </source>
</evidence>
<keyword evidence="6" id="KW-1185">Reference proteome</keyword>
<dbReference type="GO" id="GO:0043709">
    <property type="term" value="P:cell adhesion involved in single-species biofilm formation"/>
    <property type="evidence" value="ECO:0007669"/>
    <property type="project" value="TreeGrafter"/>
</dbReference>
<dbReference type="NCBIfam" id="TIGR00254">
    <property type="entry name" value="GGDEF"/>
    <property type="match status" value="1"/>
</dbReference>
<dbReference type="EC" id="2.7.7.65" evidence="2"/>
<feature type="domain" description="GGDEF" evidence="4">
    <location>
        <begin position="402"/>
        <end position="538"/>
    </location>
</feature>
<organism evidence="5 6">
    <name type="scientific">Marinomonas aquiplantarum</name>
    <dbReference type="NCBI Taxonomy" id="491951"/>
    <lineage>
        <taxon>Bacteria</taxon>
        <taxon>Pseudomonadati</taxon>
        <taxon>Pseudomonadota</taxon>
        <taxon>Gammaproteobacteria</taxon>
        <taxon>Oceanospirillales</taxon>
        <taxon>Oceanospirillaceae</taxon>
        <taxon>Marinomonas</taxon>
    </lineage>
</organism>
<feature type="transmembrane region" description="Helical" evidence="3">
    <location>
        <begin position="297"/>
        <end position="316"/>
    </location>
</feature>
<dbReference type="FunFam" id="3.30.70.270:FF:000001">
    <property type="entry name" value="Diguanylate cyclase domain protein"/>
    <property type="match status" value="1"/>
</dbReference>
<dbReference type="GO" id="GO:1902201">
    <property type="term" value="P:negative regulation of bacterial-type flagellum-dependent cell motility"/>
    <property type="evidence" value="ECO:0007669"/>
    <property type="project" value="TreeGrafter"/>
</dbReference>
<dbReference type="Proteomes" id="UP000252086">
    <property type="component" value="Unassembled WGS sequence"/>
</dbReference>
<evidence type="ECO:0000313" key="6">
    <source>
        <dbReference type="Proteomes" id="UP000252086"/>
    </source>
</evidence>
<dbReference type="PANTHER" id="PTHR45138:SF24">
    <property type="entry name" value="DIGUANYLATE CYCLASE DGCC-RELATED"/>
    <property type="match status" value="1"/>
</dbReference>
<name>A0A366D3S0_9GAMM</name>
<sequence length="540" mass="61222">MHWPFKITLKKQFSLLLLVVIVLFIAVGYVLQKKLEETQSILHELSNNTLPSMANASETAILSAELFLAIEQLTKANNPAARRIAQQEVQIKINETAEQAYRARNNPTEALQLKSLQEEVSQLTQFIDQKLNLAEQIANTLDHLIHFQTNANQHLLASHYNSEALTLWQLNFSKSNGLAYQSAHLERLNELSLLEKKANTLLDTLDTYAKQSPPNLQVFLRQFNDQLRLTLVSEQGLISLQKSYLKIAGRTRGREHFIRKLVEDYTNVNDQLAFNETANLKQEVLDLTKDIEKQKNWLMTALLIFAAMIGAILVHYRRVISRLKRLTNKLEGMATPKTGHNTQADEIDELFEAFEHFSTTIKDQTHRLETLSLTDSLTNIANRRAFDQKLQVDLATSQQVQEPLSILLIDIDYFKQYNDTYGHLKGDVALQKVANVLQQTLGDYGLVARYGGEEFVAILPSHDRTAAKDKAQQSIQAIATANIEHKKSHIANHLSISLGIVTHSPEQTADSDRLMKQADQALYQSKAQGRNQATHYNELI</sequence>
<dbReference type="PANTHER" id="PTHR45138">
    <property type="entry name" value="REGULATORY COMPONENTS OF SENSORY TRANSDUCTION SYSTEM"/>
    <property type="match status" value="1"/>
</dbReference>
<dbReference type="Gene3D" id="3.30.70.270">
    <property type="match status" value="1"/>
</dbReference>
<gene>
    <name evidence="5" type="ORF">DFP76_102110</name>
</gene>
<dbReference type="SMART" id="SM00267">
    <property type="entry name" value="GGDEF"/>
    <property type="match status" value="1"/>
</dbReference>
<dbReference type="InterPro" id="IPR029787">
    <property type="entry name" value="Nucleotide_cyclase"/>
</dbReference>
<dbReference type="PROSITE" id="PS50887">
    <property type="entry name" value="GGDEF"/>
    <property type="match status" value="1"/>
</dbReference>
<dbReference type="Pfam" id="PF00990">
    <property type="entry name" value="GGDEF"/>
    <property type="match status" value="1"/>
</dbReference>
<dbReference type="AlphaFoldDB" id="A0A366D3S0"/>
<evidence type="ECO:0000259" key="4">
    <source>
        <dbReference type="PROSITE" id="PS50887"/>
    </source>
</evidence>
<dbReference type="GO" id="GO:0005886">
    <property type="term" value="C:plasma membrane"/>
    <property type="evidence" value="ECO:0007669"/>
    <property type="project" value="TreeGrafter"/>
</dbReference>
<dbReference type="GO" id="GO:0052621">
    <property type="term" value="F:diguanylate cyclase activity"/>
    <property type="evidence" value="ECO:0007669"/>
    <property type="project" value="UniProtKB-EC"/>
</dbReference>
<keyword evidence="3" id="KW-1133">Transmembrane helix</keyword>
<comment type="cofactor">
    <cofactor evidence="1">
        <name>Mg(2+)</name>
        <dbReference type="ChEBI" id="CHEBI:18420"/>
    </cofactor>
</comment>
<reference evidence="5 6" key="1">
    <citation type="submission" date="2018-06" db="EMBL/GenBank/DDBJ databases">
        <title>Genomic Encyclopedia of Type Strains, Phase III (KMG-III): the genomes of soil and plant-associated and newly described type strains.</title>
        <authorList>
            <person name="Whitman W."/>
        </authorList>
    </citation>
    <scope>NUCLEOTIDE SEQUENCE [LARGE SCALE GENOMIC DNA]</scope>
    <source>
        <strain evidence="5 6">CECT 7732</strain>
    </source>
</reference>
<dbReference type="InterPro" id="IPR000160">
    <property type="entry name" value="GGDEF_dom"/>
</dbReference>
<dbReference type="EMBL" id="QNRF01000002">
    <property type="protein sequence ID" value="RBO84713.1"/>
    <property type="molecule type" value="Genomic_DNA"/>
</dbReference>
<dbReference type="Gene3D" id="6.10.340.10">
    <property type="match status" value="1"/>
</dbReference>
<dbReference type="InterPro" id="IPR050469">
    <property type="entry name" value="Diguanylate_Cyclase"/>
</dbReference>
<dbReference type="InterPro" id="IPR043128">
    <property type="entry name" value="Rev_trsase/Diguanyl_cyclase"/>
</dbReference>
<dbReference type="SUPFAM" id="SSF55073">
    <property type="entry name" value="Nucleotide cyclase"/>
    <property type="match status" value="1"/>
</dbReference>
<protein>
    <recommendedName>
        <fullName evidence="2">diguanylate cyclase</fullName>
        <ecNumber evidence="2">2.7.7.65</ecNumber>
    </recommendedName>
</protein>
<keyword evidence="3" id="KW-0472">Membrane</keyword>
<keyword evidence="3" id="KW-0812">Transmembrane</keyword>
<proteinExistence type="predicted"/>
<feature type="transmembrane region" description="Helical" evidence="3">
    <location>
        <begin position="12"/>
        <end position="31"/>
    </location>
</feature>
<dbReference type="RefSeq" id="WP_181799786.1">
    <property type="nucleotide sequence ID" value="NZ_QNRF01000002.1"/>
</dbReference>